<comment type="caution">
    <text evidence="4">The sequence shown here is derived from an EMBL/GenBank/DDBJ whole genome shotgun (WGS) entry which is preliminary data.</text>
</comment>
<reference evidence="4" key="1">
    <citation type="submission" date="2022-08" db="EMBL/GenBank/DDBJ databases">
        <title>Genome analysis of Corynebacteriales strain.</title>
        <authorList>
            <person name="Lee S.D."/>
        </authorList>
    </citation>
    <scope>NUCLEOTIDE SEQUENCE</scope>
    <source>
        <strain evidence="4">D3-21</strain>
    </source>
</reference>
<keyword evidence="2 4" id="KW-0012">Acyltransferase</keyword>
<evidence type="ECO:0000256" key="1">
    <source>
        <dbReference type="ARBA" id="ARBA00022679"/>
    </source>
</evidence>
<dbReference type="PANTHER" id="PTHR10434:SF11">
    <property type="entry name" value="1-ACYL-SN-GLYCEROL-3-PHOSPHATE ACYLTRANSFERASE"/>
    <property type="match status" value="1"/>
</dbReference>
<organism evidence="4 5">
    <name type="scientific">Speluncibacter jeojiensis</name>
    <dbReference type="NCBI Taxonomy" id="2710754"/>
    <lineage>
        <taxon>Bacteria</taxon>
        <taxon>Bacillati</taxon>
        <taxon>Actinomycetota</taxon>
        <taxon>Actinomycetes</taxon>
        <taxon>Mycobacteriales</taxon>
        <taxon>Speluncibacteraceae</taxon>
        <taxon>Speluncibacter</taxon>
    </lineage>
</organism>
<dbReference type="RefSeq" id="WP_277834424.1">
    <property type="nucleotide sequence ID" value="NZ_JAAIVF010000006.1"/>
</dbReference>
<dbReference type="SMART" id="SM00563">
    <property type="entry name" value="PlsC"/>
    <property type="match status" value="1"/>
</dbReference>
<evidence type="ECO:0000256" key="2">
    <source>
        <dbReference type="ARBA" id="ARBA00023315"/>
    </source>
</evidence>
<name>A0A9X4LYB5_9ACTN</name>
<dbReference type="SUPFAM" id="SSF69593">
    <property type="entry name" value="Glycerol-3-phosphate (1)-acyltransferase"/>
    <property type="match status" value="1"/>
</dbReference>
<dbReference type="AlphaFoldDB" id="A0A9X4LYB5"/>
<sequence length="242" mass="26388">MWYWLFKYVFIGPLLRVFGRPTVEGLENIPAKGPAILASNHLAVADSLFLPLMVPRRITFLAKSEYFTTPGFKGRLNKFFYSAAGQVPIDRSGAEAAQAALNTGAMLLRDGKLLGLYPEGTRSPDGRLFKGKTGLARVALESGVPVIPVAMIGTDDVNPIGSKMWKPAKVTVRVGKPLDFSRFAGLGGSRFIERAVTDEVMYELMRLSGQEYVDVYAANVKDGKVTPHPARDAQRIPDTQAG</sequence>
<dbReference type="GO" id="GO:0003841">
    <property type="term" value="F:1-acylglycerol-3-phosphate O-acyltransferase activity"/>
    <property type="evidence" value="ECO:0007669"/>
    <property type="project" value="TreeGrafter"/>
</dbReference>
<accession>A0A9X4LYB5</accession>
<dbReference type="GO" id="GO:0005886">
    <property type="term" value="C:plasma membrane"/>
    <property type="evidence" value="ECO:0007669"/>
    <property type="project" value="TreeGrafter"/>
</dbReference>
<protein>
    <submittedName>
        <fullName evidence="4">1-acyl-sn-glycerol-3-phosphate acyltransferase</fullName>
    </submittedName>
</protein>
<proteinExistence type="predicted"/>
<dbReference type="Pfam" id="PF01553">
    <property type="entry name" value="Acyltransferase"/>
    <property type="match status" value="1"/>
</dbReference>
<dbReference type="PANTHER" id="PTHR10434">
    <property type="entry name" value="1-ACYL-SN-GLYCEROL-3-PHOSPHATE ACYLTRANSFERASE"/>
    <property type="match status" value="1"/>
</dbReference>
<keyword evidence="1" id="KW-0808">Transferase</keyword>
<dbReference type="InterPro" id="IPR002123">
    <property type="entry name" value="Plipid/glycerol_acylTrfase"/>
</dbReference>
<gene>
    <name evidence="4" type="ORF">NVS88_02450</name>
</gene>
<keyword evidence="5" id="KW-1185">Reference proteome</keyword>
<dbReference type="CDD" id="cd07989">
    <property type="entry name" value="LPLAT_AGPAT-like"/>
    <property type="match status" value="1"/>
</dbReference>
<evidence type="ECO:0000259" key="3">
    <source>
        <dbReference type="SMART" id="SM00563"/>
    </source>
</evidence>
<dbReference type="EMBL" id="JANRHA010000001">
    <property type="protein sequence ID" value="MDG3013412.1"/>
    <property type="molecule type" value="Genomic_DNA"/>
</dbReference>
<dbReference type="Proteomes" id="UP001152755">
    <property type="component" value="Unassembled WGS sequence"/>
</dbReference>
<evidence type="ECO:0000313" key="4">
    <source>
        <dbReference type="EMBL" id="MDG3013412.1"/>
    </source>
</evidence>
<evidence type="ECO:0000313" key="5">
    <source>
        <dbReference type="Proteomes" id="UP001152755"/>
    </source>
</evidence>
<feature type="domain" description="Phospholipid/glycerol acyltransferase" evidence="3">
    <location>
        <begin position="35"/>
        <end position="154"/>
    </location>
</feature>
<dbReference type="GO" id="GO:0006654">
    <property type="term" value="P:phosphatidic acid biosynthetic process"/>
    <property type="evidence" value="ECO:0007669"/>
    <property type="project" value="TreeGrafter"/>
</dbReference>